<gene>
    <name evidence="1" type="ORF">WT83_27790</name>
</gene>
<dbReference type="RefSeq" id="WP_060348535.1">
    <property type="nucleotide sequence ID" value="NZ_LPLZ01000079.1"/>
</dbReference>
<dbReference type="EMBL" id="LPLZ01000079">
    <property type="protein sequence ID" value="KWN05888.1"/>
    <property type="molecule type" value="Genomic_DNA"/>
</dbReference>
<dbReference type="Proteomes" id="UP000068016">
    <property type="component" value="Unassembled WGS sequence"/>
</dbReference>
<evidence type="ECO:0000313" key="1">
    <source>
        <dbReference type="EMBL" id="KWN05888.1"/>
    </source>
</evidence>
<reference evidence="1 2" key="1">
    <citation type="submission" date="2015-11" db="EMBL/GenBank/DDBJ databases">
        <title>Expanding the genomic diversity of Burkholderia species for the development of highly accurate diagnostics.</title>
        <authorList>
            <person name="Sahl J."/>
            <person name="Keim P."/>
            <person name="Wagner D."/>
        </authorList>
    </citation>
    <scope>NUCLEOTIDE SEQUENCE [LARGE SCALE GENOMIC DNA]</scope>
    <source>
        <strain evidence="1 2">MSMB793WGS</strain>
    </source>
</reference>
<sequence length="73" mass="7675">MGLMHADSGYPDGVGGSTDISLNQLADQLVQRTIANVSFDHGDLVLTLDDGTTVDIRGNSSNDQSVTIAVWKA</sequence>
<dbReference type="AlphaFoldDB" id="A0A108E711"/>
<name>A0A108E711_9BURK</name>
<protein>
    <submittedName>
        <fullName evidence="1">Uncharacterized protein</fullName>
    </submittedName>
</protein>
<evidence type="ECO:0000313" key="2">
    <source>
        <dbReference type="Proteomes" id="UP000068016"/>
    </source>
</evidence>
<comment type="caution">
    <text evidence="1">The sequence shown here is derived from an EMBL/GenBank/DDBJ whole genome shotgun (WGS) entry which is preliminary data.</text>
</comment>
<organism evidence="1 2">
    <name type="scientific">Burkholderia territorii</name>
    <dbReference type="NCBI Taxonomy" id="1503055"/>
    <lineage>
        <taxon>Bacteria</taxon>
        <taxon>Pseudomonadati</taxon>
        <taxon>Pseudomonadota</taxon>
        <taxon>Betaproteobacteria</taxon>
        <taxon>Burkholderiales</taxon>
        <taxon>Burkholderiaceae</taxon>
        <taxon>Burkholderia</taxon>
        <taxon>Burkholderia cepacia complex</taxon>
    </lineage>
</organism>
<accession>A0A108E711</accession>
<proteinExistence type="predicted"/>